<feature type="transmembrane region" description="Helical" evidence="6">
    <location>
        <begin position="467"/>
        <end position="486"/>
    </location>
</feature>
<evidence type="ECO:0000256" key="4">
    <source>
        <dbReference type="ARBA" id="ARBA00022989"/>
    </source>
</evidence>
<proteinExistence type="predicted"/>
<keyword evidence="4 6" id="KW-1133">Transmembrane helix</keyword>
<feature type="transmembrane region" description="Helical" evidence="6">
    <location>
        <begin position="302"/>
        <end position="326"/>
    </location>
</feature>
<feature type="transmembrane region" description="Helical" evidence="6">
    <location>
        <begin position="415"/>
        <end position="438"/>
    </location>
</feature>
<reference evidence="8 9" key="1">
    <citation type="submission" date="2015-03" db="EMBL/GenBank/DDBJ databases">
        <authorList>
            <person name="Murphy D."/>
        </authorList>
    </citation>
    <scope>NUCLEOTIDE SEQUENCE [LARGE SCALE GENOMIC DNA]</scope>
    <source>
        <strain evidence="8 9">KMM 520</strain>
    </source>
</reference>
<dbReference type="KEGG" id="ptn:PTRA_a2315"/>
<sequence length="833" mass="91946">MWAKLALKLFSREFRRGELTVISAAIALAVLTVLTLSMITERIAQSIAQKSSAFIAADRVLGSNHVIDTSYIVKAEQQNLKTAQMLYFDTMLFANDEMQFSSVKAASSGYPLKGQLKVKSSLNGETEVANGGPTLGNVWLSESVFYSLNIDIGDVVELGAALFNVEKVIVEEPDAPFNVFSSSRRVLININDVEKTEVIQPGSRVFYRQLYAGDESDINSFYDWLKPQLKENQQWYGVKDRQSPISNSLNRAESFLLLAGLLGIILAAVAIAVSAKRYCERQYDPVAMMKTLGGSRAMIRKIYLTHLLMVCLMAVTVGLLIGYGLQEIATHYLAKIMGTTLPMAGFKPWLVAISTGVICAVMFSIKPLFDLFDIPPLRVLRRNLGDKLAVSRVHLAMSAFTVFLLMWLFSNNIKITLILFASTLTLIGVLFLVSKIIFGGGRKLGLKPGNSWSLAIASIQKRANVNAVQLISFSLAIKLLLFLVVLKNDMIADWQSQLPDDAPNAFLVNITQNELEPINTYLAQKNIQVSEFYPTIRGRVNAVNGELVAREVSLQDNEKKDEEARAGIGRELNLTWLETPPAQNEIVQGQWFNKNTLAEASIEESMLERLDVELGDTLTFLIGAQSFDAKITSVRKVNWATLKPNFFIILSPDVLKDFPATYISSVRIEPDQKRDFSQLLRSYPTVTAIDVGNFVKQIQSTIEQVSLAIGFVLTIVVLCGALVLISQVQASLGERMQEIVILRTLGAKSRLIKNATLYEFLLLGGLAGLVAAFFSDIALLIVQQQLFDLAGKLHPHIWLIGPVAGGVFVAGLGYFMIARTLKQNTQGLVRALG</sequence>
<evidence type="ECO:0000256" key="3">
    <source>
        <dbReference type="ARBA" id="ARBA00022692"/>
    </source>
</evidence>
<dbReference type="GO" id="GO:0005886">
    <property type="term" value="C:plasma membrane"/>
    <property type="evidence" value="ECO:0007669"/>
    <property type="project" value="UniProtKB-SubCell"/>
</dbReference>
<evidence type="ECO:0000313" key="8">
    <source>
        <dbReference type="EMBL" id="ALS33421.1"/>
    </source>
</evidence>
<accession>A0A0U2V689</accession>
<dbReference type="Proteomes" id="UP000065261">
    <property type="component" value="Chromosome I"/>
</dbReference>
<feature type="transmembrane region" description="Helical" evidence="6">
    <location>
        <begin position="705"/>
        <end position="725"/>
    </location>
</feature>
<evidence type="ECO:0000256" key="6">
    <source>
        <dbReference type="SAM" id="Phobius"/>
    </source>
</evidence>
<dbReference type="RefSeq" id="WP_058373672.1">
    <property type="nucleotide sequence ID" value="NZ_CP011034.1"/>
</dbReference>
<evidence type="ECO:0000256" key="5">
    <source>
        <dbReference type="ARBA" id="ARBA00023136"/>
    </source>
</evidence>
<keyword evidence="3 6" id="KW-0812">Transmembrane</keyword>
<dbReference type="PANTHER" id="PTHR30287:SF1">
    <property type="entry name" value="INNER MEMBRANE PROTEIN"/>
    <property type="match status" value="1"/>
</dbReference>
<feature type="domain" description="ABC3 transporter permease C-terminal" evidence="7">
    <location>
        <begin position="711"/>
        <end position="824"/>
    </location>
</feature>
<feature type="transmembrane region" description="Helical" evidence="6">
    <location>
        <begin position="760"/>
        <end position="782"/>
    </location>
</feature>
<dbReference type="OrthoDB" id="5292592at2"/>
<feature type="transmembrane region" description="Helical" evidence="6">
    <location>
        <begin position="21"/>
        <end position="39"/>
    </location>
</feature>
<feature type="domain" description="ABC3 transporter permease C-terminal" evidence="7">
    <location>
        <begin position="259"/>
        <end position="368"/>
    </location>
</feature>
<name>A0A0U2V689_9GAMM</name>
<comment type="subcellular location">
    <subcellularLocation>
        <location evidence="1">Cell membrane</location>
        <topology evidence="1">Multi-pass membrane protein</topology>
    </subcellularLocation>
</comment>
<feature type="transmembrane region" description="Helical" evidence="6">
    <location>
        <begin position="255"/>
        <end position="275"/>
    </location>
</feature>
<protein>
    <submittedName>
        <fullName evidence="8">Putative ABC transport system permease protein</fullName>
    </submittedName>
</protein>
<dbReference type="Pfam" id="PF02687">
    <property type="entry name" value="FtsX"/>
    <property type="match status" value="2"/>
</dbReference>
<feature type="transmembrane region" description="Helical" evidence="6">
    <location>
        <begin position="346"/>
        <end position="369"/>
    </location>
</feature>
<keyword evidence="5 6" id="KW-0472">Membrane</keyword>
<dbReference type="AlphaFoldDB" id="A0A0U2V689"/>
<keyword evidence="2" id="KW-1003">Cell membrane</keyword>
<dbReference type="PANTHER" id="PTHR30287">
    <property type="entry name" value="MEMBRANE COMPONENT OF PREDICTED ABC SUPERFAMILY METABOLITE UPTAKE TRANSPORTER"/>
    <property type="match status" value="1"/>
</dbReference>
<evidence type="ECO:0000259" key="7">
    <source>
        <dbReference type="Pfam" id="PF02687"/>
    </source>
</evidence>
<dbReference type="PATRIC" id="fig|1315283.4.peg.2013"/>
<dbReference type="EMBL" id="CP011034">
    <property type="protein sequence ID" value="ALS33421.1"/>
    <property type="molecule type" value="Genomic_DNA"/>
</dbReference>
<evidence type="ECO:0000256" key="2">
    <source>
        <dbReference type="ARBA" id="ARBA00022475"/>
    </source>
</evidence>
<evidence type="ECO:0000313" key="9">
    <source>
        <dbReference type="Proteomes" id="UP000065261"/>
    </source>
</evidence>
<evidence type="ECO:0000256" key="1">
    <source>
        <dbReference type="ARBA" id="ARBA00004651"/>
    </source>
</evidence>
<organism evidence="8">
    <name type="scientific">Pseudoalteromonas translucida KMM 520</name>
    <dbReference type="NCBI Taxonomy" id="1315283"/>
    <lineage>
        <taxon>Bacteria</taxon>
        <taxon>Pseudomonadati</taxon>
        <taxon>Pseudomonadota</taxon>
        <taxon>Gammaproteobacteria</taxon>
        <taxon>Alteromonadales</taxon>
        <taxon>Pseudoalteromonadaceae</taxon>
        <taxon>Pseudoalteromonas</taxon>
    </lineage>
</organism>
<feature type="transmembrane region" description="Helical" evidence="6">
    <location>
        <begin position="389"/>
        <end position="409"/>
    </location>
</feature>
<gene>
    <name evidence="8" type="ORF">PTRA_a2315</name>
</gene>
<feature type="transmembrane region" description="Helical" evidence="6">
    <location>
        <begin position="797"/>
        <end position="817"/>
    </location>
</feature>
<dbReference type="InterPro" id="IPR038766">
    <property type="entry name" value="Membrane_comp_ABC_pdt"/>
</dbReference>
<dbReference type="InterPro" id="IPR003838">
    <property type="entry name" value="ABC3_permease_C"/>
</dbReference>